<evidence type="ECO:0008006" key="4">
    <source>
        <dbReference type="Google" id="ProtNLM"/>
    </source>
</evidence>
<feature type="chain" id="PRO_5017302534" description="LPS-assembly lipoprotein" evidence="1">
    <location>
        <begin position="18"/>
        <end position="162"/>
    </location>
</feature>
<dbReference type="EMBL" id="RAPE01000001">
    <property type="protein sequence ID" value="RKF16335.1"/>
    <property type="molecule type" value="Genomic_DNA"/>
</dbReference>
<dbReference type="PROSITE" id="PS51257">
    <property type="entry name" value="PROKAR_LIPOPROTEIN"/>
    <property type="match status" value="1"/>
</dbReference>
<organism evidence="2 3">
    <name type="scientific">Roseovarius spongiae</name>
    <dbReference type="NCBI Taxonomy" id="2320272"/>
    <lineage>
        <taxon>Bacteria</taxon>
        <taxon>Pseudomonadati</taxon>
        <taxon>Pseudomonadota</taxon>
        <taxon>Alphaproteobacteria</taxon>
        <taxon>Rhodobacterales</taxon>
        <taxon>Roseobacteraceae</taxon>
        <taxon>Roseovarius</taxon>
    </lineage>
</organism>
<dbReference type="Pfam" id="PF04390">
    <property type="entry name" value="LptE"/>
    <property type="match status" value="1"/>
</dbReference>
<accession>A0A3A8B680</accession>
<dbReference type="AlphaFoldDB" id="A0A3A8B680"/>
<dbReference type="OrthoDB" id="7629596at2"/>
<dbReference type="RefSeq" id="WP_121163355.1">
    <property type="nucleotide sequence ID" value="NZ_RAPE01000001.1"/>
</dbReference>
<feature type="signal peptide" evidence="1">
    <location>
        <begin position="1"/>
        <end position="17"/>
    </location>
</feature>
<dbReference type="InterPro" id="IPR007485">
    <property type="entry name" value="LPS_assembly_LptE"/>
</dbReference>
<sequence length="162" mass="17025">MTLTRRFFCLGSLAALAGCGFAPVYGPGGGGGALQNAVLADAPDTRDGFLLVREIEDRLGRANPANYGLSYAIDVRQEAIAIDRSDVTQRYNILGEVTYALRDLASGAVVASGRVRNFTGYSASGSTVATQAAERDARARLMKILAGQMITRLVVAAPTPSQ</sequence>
<dbReference type="Proteomes" id="UP000281128">
    <property type="component" value="Unassembled WGS sequence"/>
</dbReference>
<protein>
    <recommendedName>
        <fullName evidence="4">LPS-assembly lipoprotein</fullName>
    </recommendedName>
</protein>
<name>A0A3A8B680_9RHOB</name>
<keyword evidence="1" id="KW-0732">Signal</keyword>
<keyword evidence="3" id="KW-1185">Reference proteome</keyword>
<gene>
    <name evidence="2" type="ORF">D6850_01895</name>
</gene>
<evidence type="ECO:0000313" key="3">
    <source>
        <dbReference type="Proteomes" id="UP000281128"/>
    </source>
</evidence>
<reference evidence="2 3" key="1">
    <citation type="submission" date="2018-09" db="EMBL/GenBank/DDBJ databases">
        <title>Roseovarius spongiae sp. nov., isolated from a marine sponge.</title>
        <authorList>
            <person name="Zhuang L."/>
            <person name="Luo L."/>
        </authorList>
    </citation>
    <scope>NUCLEOTIDE SEQUENCE [LARGE SCALE GENOMIC DNA]</scope>
    <source>
        <strain evidence="2 3">HN-E21</strain>
    </source>
</reference>
<dbReference type="Gene3D" id="3.30.160.150">
    <property type="entry name" value="Lipoprotein like domain"/>
    <property type="match status" value="1"/>
</dbReference>
<comment type="caution">
    <text evidence="2">The sequence shown here is derived from an EMBL/GenBank/DDBJ whole genome shotgun (WGS) entry which is preliminary data.</text>
</comment>
<evidence type="ECO:0000256" key="1">
    <source>
        <dbReference type="SAM" id="SignalP"/>
    </source>
</evidence>
<evidence type="ECO:0000313" key="2">
    <source>
        <dbReference type="EMBL" id="RKF16335.1"/>
    </source>
</evidence>
<dbReference type="GO" id="GO:0043165">
    <property type="term" value="P:Gram-negative-bacterium-type cell outer membrane assembly"/>
    <property type="evidence" value="ECO:0007669"/>
    <property type="project" value="InterPro"/>
</dbReference>
<dbReference type="GO" id="GO:0019867">
    <property type="term" value="C:outer membrane"/>
    <property type="evidence" value="ECO:0007669"/>
    <property type="project" value="InterPro"/>
</dbReference>
<proteinExistence type="predicted"/>